<sequence>MFKLFQSIFGTSAEAHGKYSEDLIERATERAVDATDARMRAVSGYRKSLRPAIIHALDHIVAIVDGLAPPLVLNRSAFGSNAEVSDFFASVEDMNHILARDAEMRQWQASSGAPLADRVVALLLMTLNERNVFGVALEGDQLRHDVAQVTVSFGKHRFADPTADEQETRRMLMRRAGDHLLSLALGRIAETHGERRELQRERDLLRLKVKALAGGHWGFDSGDDAGEATDPEAVQQRIAEIDGQLASLGSGQLQAHLDILVDTLTRAEEHFRSEKATLCIDRQGIKQAQPGPMAPEIGLSVLRNAVGQSLVVRLVSIERGDLPPPPDMLREAQRFL</sequence>
<name>A0A497XDR6_9PROT</name>
<dbReference type="EMBL" id="RCCI01000005">
    <property type="protein sequence ID" value="RLJ65152.1"/>
    <property type="molecule type" value="Genomic_DNA"/>
</dbReference>
<dbReference type="AlphaFoldDB" id="A0A497XDR6"/>
<proteinExistence type="predicted"/>
<keyword evidence="2" id="KW-1185">Reference proteome</keyword>
<organism evidence="1 2">
    <name type="scientific">Sulfurisoma sediminicola</name>
    <dbReference type="NCBI Taxonomy" id="1381557"/>
    <lineage>
        <taxon>Bacteria</taxon>
        <taxon>Pseudomonadati</taxon>
        <taxon>Pseudomonadota</taxon>
        <taxon>Betaproteobacteria</taxon>
        <taxon>Nitrosomonadales</taxon>
        <taxon>Sterolibacteriaceae</taxon>
        <taxon>Sulfurisoma</taxon>
    </lineage>
</organism>
<dbReference type="OrthoDB" id="8557243at2"/>
<dbReference type="Proteomes" id="UP000268908">
    <property type="component" value="Unassembled WGS sequence"/>
</dbReference>
<protein>
    <submittedName>
        <fullName evidence="1">Uncharacterized protein</fullName>
    </submittedName>
</protein>
<gene>
    <name evidence="1" type="ORF">DFR35_1808</name>
</gene>
<dbReference type="RefSeq" id="WP_121241772.1">
    <property type="nucleotide sequence ID" value="NZ_BHVV01000008.1"/>
</dbReference>
<comment type="caution">
    <text evidence="1">The sequence shown here is derived from an EMBL/GenBank/DDBJ whole genome shotgun (WGS) entry which is preliminary data.</text>
</comment>
<evidence type="ECO:0000313" key="2">
    <source>
        <dbReference type="Proteomes" id="UP000268908"/>
    </source>
</evidence>
<accession>A0A497XDR6</accession>
<reference evidence="1 2" key="1">
    <citation type="submission" date="2018-10" db="EMBL/GenBank/DDBJ databases">
        <title>Genomic Encyclopedia of Type Strains, Phase IV (KMG-IV): sequencing the most valuable type-strain genomes for metagenomic binning, comparative biology and taxonomic classification.</title>
        <authorList>
            <person name="Goeker M."/>
        </authorList>
    </citation>
    <scope>NUCLEOTIDE SEQUENCE [LARGE SCALE GENOMIC DNA]</scope>
    <source>
        <strain evidence="1 2">DSM 26916</strain>
    </source>
</reference>
<evidence type="ECO:0000313" key="1">
    <source>
        <dbReference type="EMBL" id="RLJ65152.1"/>
    </source>
</evidence>